<organism evidence="3 4">
    <name type="scientific">Mya arenaria</name>
    <name type="common">Soft-shell clam</name>
    <dbReference type="NCBI Taxonomy" id="6604"/>
    <lineage>
        <taxon>Eukaryota</taxon>
        <taxon>Metazoa</taxon>
        <taxon>Spiralia</taxon>
        <taxon>Lophotrochozoa</taxon>
        <taxon>Mollusca</taxon>
        <taxon>Bivalvia</taxon>
        <taxon>Autobranchia</taxon>
        <taxon>Heteroconchia</taxon>
        <taxon>Euheterodonta</taxon>
        <taxon>Imparidentia</taxon>
        <taxon>Neoheterodontei</taxon>
        <taxon>Myida</taxon>
        <taxon>Myoidea</taxon>
        <taxon>Myidae</taxon>
        <taxon>Mya</taxon>
    </lineage>
</organism>
<dbReference type="Proteomes" id="UP001164746">
    <property type="component" value="Chromosome 9"/>
</dbReference>
<name>A0ABY7F7A1_MYAAR</name>
<evidence type="ECO:0000256" key="1">
    <source>
        <dbReference type="SAM" id="MobiDB-lite"/>
    </source>
</evidence>
<keyword evidence="2" id="KW-0472">Membrane</keyword>
<evidence type="ECO:0000256" key="2">
    <source>
        <dbReference type="SAM" id="Phobius"/>
    </source>
</evidence>
<proteinExistence type="predicted"/>
<evidence type="ECO:0000313" key="3">
    <source>
        <dbReference type="EMBL" id="WAR15161.1"/>
    </source>
</evidence>
<feature type="compositionally biased region" description="Polar residues" evidence="1">
    <location>
        <begin position="255"/>
        <end position="264"/>
    </location>
</feature>
<reference evidence="3" key="1">
    <citation type="submission" date="2022-11" db="EMBL/GenBank/DDBJ databases">
        <title>Centuries of genome instability and evolution in soft-shell clam transmissible cancer (bioRxiv).</title>
        <authorList>
            <person name="Hart S.F.M."/>
            <person name="Yonemitsu M.A."/>
            <person name="Giersch R.M."/>
            <person name="Beal B.F."/>
            <person name="Arriagada G."/>
            <person name="Davis B.W."/>
            <person name="Ostrander E.A."/>
            <person name="Goff S.P."/>
            <person name="Metzger M.J."/>
        </authorList>
    </citation>
    <scope>NUCLEOTIDE SEQUENCE</scope>
    <source>
        <strain evidence="3">MELC-2E11</strain>
        <tissue evidence="3">Siphon/mantle</tissue>
    </source>
</reference>
<feature type="region of interest" description="Disordered" evidence="1">
    <location>
        <begin position="65"/>
        <end position="102"/>
    </location>
</feature>
<dbReference type="EMBL" id="CP111020">
    <property type="protein sequence ID" value="WAR15161.1"/>
    <property type="molecule type" value="Genomic_DNA"/>
</dbReference>
<keyword evidence="4" id="KW-1185">Reference proteome</keyword>
<feature type="region of interest" description="Disordered" evidence="1">
    <location>
        <begin position="140"/>
        <end position="167"/>
    </location>
</feature>
<accession>A0ABY7F7A1</accession>
<feature type="transmembrane region" description="Helical" evidence="2">
    <location>
        <begin position="6"/>
        <end position="28"/>
    </location>
</feature>
<feature type="compositionally biased region" description="Basic and acidic residues" evidence="1">
    <location>
        <begin position="279"/>
        <end position="295"/>
    </location>
</feature>
<feature type="compositionally biased region" description="Polar residues" evidence="1">
    <location>
        <begin position="181"/>
        <end position="225"/>
    </location>
</feature>
<keyword evidence="2" id="KW-1133">Transmembrane helix</keyword>
<feature type="region of interest" description="Disordered" evidence="1">
    <location>
        <begin position="181"/>
        <end position="301"/>
    </location>
</feature>
<feature type="compositionally biased region" description="Polar residues" evidence="1">
    <location>
        <begin position="69"/>
        <end position="80"/>
    </location>
</feature>
<evidence type="ECO:0000313" key="4">
    <source>
        <dbReference type="Proteomes" id="UP001164746"/>
    </source>
</evidence>
<protein>
    <submittedName>
        <fullName evidence="3">Uncharacterized protein</fullName>
    </submittedName>
</protein>
<sequence>SGLSRTQVIVIATCSAVIGTFFIIAGALRIHSCIKRYRANREAVLSIARRTSTIGFNGTNLSRRESACSKASRQSHSMFKTGSHHDVNTPSNNSHHSSKHSLDNKPLLSVAHLNQRSDGTSWHGSLVYIDEDLHKRTKDHSYIGSDNGSEDDALLRKSPNSTGSSIDVPLADVYKIEKESLTSPVRSPERNMTSSGYRSESVDKSSTSLSRNVVSPSRSLVSPQRSEIFEPGGEDDEELDNAVLNEFQDNEEDTSASIHRSVSSRGDDSISKCNALDQNGEKGNEEEVAEGDRKDGRKRSKRQYSVDYFDGDEFTERTFNNCKGIYEADEQTEESSLIENATTGLNQSNNSLSENPSYQYGNQTEYCQNGNYRNYSYSPSINYHYLPNIMLDTSPLQSTYNYSLDTKDSFQEFDQARAGPKSPLSRMQSSDSYFETNRRFLCETKSTPPVIEETHPVIHSEIVPLSMYKSGILQHNESQETF</sequence>
<gene>
    <name evidence="3" type="ORF">MAR_005266</name>
</gene>
<keyword evidence="2" id="KW-0812">Transmembrane</keyword>
<feature type="non-terminal residue" evidence="3">
    <location>
        <position position="1"/>
    </location>
</feature>